<reference evidence="3" key="1">
    <citation type="submission" date="2018-04" db="EMBL/GenBank/DDBJ databases">
        <authorList>
            <person name="Cornet L."/>
        </authorList>
    </citation>
    <scope>NUCLEOTIDE SEQUENCE [LARGE SCALE GENOMIC DNA]</scope>
</reference>
<gene>
    <name evidence="2" type="ORF">DCF25_17935</name>
</gene>
<reference evidence="2 3" key="2">
    <citation type="submission" date="2018-06" db="EMBL/GenBank/DDBJ databases">
        <title>Metagenomic assembly of (sub)arctic Cyanobacteria and their associated microbiome from non-axenic cultures.</title>
        <authorList>
            <person name="Baurain D."/>
        </authorList>
    </citation>
    <scope>NUCLEOTIDE SEQUENCE [LARGE SCALE GENOMIC DNA]</scope>
    <source>
        <strain evidence="2">ULC129bin1</strain>
    </source>
</reference>
<keyword evidence="1" id="KW-0812">Transmembrane</keyword>
<proteinExistence type="predicted"/>
<organism evidence="2 3">
    <name type="scientific">Leptolyngbya foveolarum</name>
    <dbReference type="NCBI Taxonomy" id="47253"/>
    <lineage>
        <taxon>Bacteria</taxon>
        <taxon>Bacillati</taxon>
        <taxon>Cyanobacteriota</taxon>
        <taxon>Cyanophyceae</taxon>
        <taxon>Leptolyngbyales</taxon>
        <taxon>Leptolyngbyaceae</taxon>
        <taxon>Leptolyngbya group</taxon>
        <taxon>Leptolyngbya</taxon>
    </lineage>
</organism>
<evidence type="ECO:0000256" key="1">
    <source>
        <dbReference type="SAM" id="Phobius"/>
    </source>
</evidence>
<comment type="caution">
    <text evidence="2">The sequence shown here is derived from an EMBL/GenBank/DDBJ whole genome shotgun (WGS) entry which is preliminary data.</text>
</comment>
<dbReference type="EMBL" id="QBMC01000154">
    <property type="protein sequence ID" value="PZO12253.1"/>
    <property type="molecule type" value="Genomic_DNA"/>
</dbReference>
<sequence>MLKRKLCDEASITMSVGELNQLMTYVIDGWMLFSAGFIGIGLISFVSRRIQEDIEADAIALANQQSAAAGTLETAEVRVAQAVEDAARLEEVAAVSKQLAKTKSKQSDSSSVSVST</sequence>
<dbReference type="AlphaFoldDB" id="A0A2W4TTY6"/>
<dbReference type="Proteomes" id="UP000249354">
    <property type="component" value="Unassembled WGS sequence"/>
</dbReference>
<evidence type="ECO:0000313" key="2">
    <source>
        <dbReference type="EMBL" id="PZO12253.1"/>
    </source>
</evidence>
<keyword evidence="1" id="KW-1133">Transmembrane helix</keyword>
<evidence type="ECO:0000313" key="3">
    <source>
        <dbReference type="Proteomes" id="UP000249354"/>
    </source>
</evidence>
<accession>A0A2W4TTY6</accession>
<feature type="transmembrane region" description="Helical" evidence="1">
    <location>
        <begin position="22"/>
        <end position="46"/>
    </location>
</feature>
<protein>
    <submittedName>
        <fullName evidence="2">Uncharacterized protein</fullName>
    </submittedName>
</protein>
<keyword evidence="1" id="KW-0472">Membrane</keyword>
<name>A0A2W4TTY6_9CYAN</name>